<evidence type="ECO:0000313" key="8">
    <source>
        <dbReference type="EMBL" id="MDD0840763.1"/>
    </source>
</evidence>
<evidence type="ECO:0000256" key="4">
    <source>
        <dbReference type="ARBA" id="ARBA00022989"/>
    </source>
</evidence>
<dbReference type="SMART" id="SM01049">
    <property type="entry name" value="Cache_2"/>
    <property type="match status" value="1"/>
</dbReference>
<keyword evidence="3" id="KW-0812">Transmembrane</keyword>
<dbReference type="Proteomes" id="UP001528673">
    <property type="component" value="Unassembled WGS sequence"/>
</dbReference>
<proteinExistence type="predicted"/>
<feature type="chain" id="PRO_5046193266" evidence="6">
    <location>
        <begin position="29"/>
        <end position="158"/>
    </location>
</feature>
<feature type="signal peptide" evidence="6">
    <location>
        <begin position="1"/>
        <end position="28"/>
    </location>
</feature>
<comment type="caution">
    <text evidence="8">The sequence shown here is derived from an EMBL/GenBank/DDBJ whole genome shotgun (WGS) entry which is preliminary data.</text>
</comment>
<dbReference type="Pfam" id="PF17200">
    <property type="entry name" value="sCache_2"/>
    <property type="match status" value="1"/>
</dbReference>
<evidence type="ECO:0000256" key="2">
    <source>
        <dbReference type="ARBA" id="ARBA00022475"/>
    </source>
</evidence>
<protein>
    <submittedName>
        <fullName evidence="8">Cache domain-containing protein</fullName>
    </submittedName>
</protein>
<keyword evidence="2" id="KW-1003">Cell membrane</keyword>
<evidence type="ECO:0000256" key="5">
    <source>
        <dbReference type="ARBA" id="ARBA00023136"/>
    </source>
</evidence>
<evidence type="ECO:0000259" key="7">
    <source>
        <dbReference type="SMART" id="SM01049"/>
    </source>
</evidence>
<dbReference type="InterPro" id="IPR033480">
    <property type="entry name" value="sCache_2"/>
</dbReference>
<dbReference type="Gene3D" id="3.30.450.20">
    <property type="entry name" value="PAS domain"/>
    <property type="match status" value="1"/>
</dbReference>
<keyword evidence="5" id="KW-0472">Membrane</keyword>
<evidence type="ECO:0000256" key="3">
    <source>
        <dbReference type="ARBA" id="ARBA00022692"/>
    </source>
</evidence>
<accession>A0ABT5N3Y9</accession>
<keyword evidence="4" id="KW-1133">Transmembrane helix</keyword>
<name>A0ABT5N3Y9_9BURK</name>
<reference evidence="8 9" key="1">
    <citation type="submission" date="2023-02" db="EMBL/GenBank/DDBJ databases">
        <title>Bacterial whole genomic sequence of Curvibacter sp. HBC61.</title>
        <authorList>
            <person name="Le V."/>
            <person name="Ko S.-R."/>
            <person name="Ahn C.-Y."/>
            <person name="Oh H.-M."/>
        </authorList>
    </citation>
    <scope>NUCLEOTIDE SEQUENCE [LARGE SCALE GENOMIC DNA]</scope>
    <source>
        <strain evidence="8 9">HBC61</strain>
    </source>
</reference>
<feature type="domain" description="Single Cache" evidence="7">
    <location>
        <begin position="35"/>
        <end position="109"/>
    </location>
</feature>
<comment type="subcellular location">
    <subcellularLocation>
        <location evidence="1">Cell membrane</location>
        <topology evidence="1">Multi-pass membrane protein</topology>
    </subcellularLocation>
</comment>
<gene>
    <name evidence="8" type="ORF">PSQ40_19460</name>
</gene>
<keyword evidence="6" id="KW-0732">Signal</keyword>
<keyword evidence="9" id="KW-1185">Reference proteome</keyword>
<evidence type="ECO:0000256" key="1">
    <source>
        <dbReference type="ARBA" id="ARBA00004651"/>
    </source>
</evidence>
<sequence length="158" mass="16803">MLNSAIRRRQACAALLALCTFGSDLAHAQATPLSKAEALVDKALATLKSQGKDAALAEFNKPDGAFVDGELYIYAYDLEGNCLALGANPKLVGKNLIELKSSNGIYQIKELIAQIKAKGVAHVEAEFTNPLTKKVQPKVLVAKRVPGADMFVGSGVYK</sequence>
<organism evidence="8 9">
    <name type="scientific">Curvibacter cyanobacteriorum</name>
    <dbReference type="NCBI Taxonomy" id="3026422"/>
    <lineage>
        <taxon>Bacteria</taxon>
        <taxon>Pseudomonadati</taxon>
        <taxon>Pseudomonadota</taxon>
        <taxon>Betaproteobacteria</taxon>
        <taxon>Burkholderiales</taxon>
        <taxon>Comamonadaceae</taxon>
        <taxon>Curvibacter</taxon>
    </lineage>
</organism>
<dbReference type="RefSeq" id="WP_273953546.1">
    <property type="nucleotide sequence ID" value="NZ_JAQSIP010000012.1"/>
</dbReference>
<evidence type="ECO:0000256" key="6">
    <source>
        <dbReference type="SAM" id="SignalP"/>
    </source>
</evidence>
<evidence type="ECO:0000313" key="9">
    <source>
        <dbReference type="Proteomes" id="UP001528673"/>
    </source>
</evidence>
<dbReference type="EMBL" id="JAQSIP010000012">
    <property type="protein sequence ID" value="MDD0840763.1"/>
    <property type="molecule type" value="Genomic_DNA"/>
</dbReference>